<evidence type="ECO:0000259" key="1">
    <source>
        <dbReference type="Pfam" id="PF00078"/>
    </source>
</evidence>
<proteinExistence type="predicted"/>
<dbReference type="EMBL" id="BQNB010009421">
    <property type="protein sequence ID" value="GJS63314.1"/>
    <property type="molecule type" value="Genomic_DNA"/>
</dbReference>
<dbReference type="Pfam" id="PF00078">
    <property type="entry name" value="RVT_1"/>
    <property type="match status" value="1"/>
</dbReference>
<keyword evidence="3" id="KW-0808">Transferase</keyword>
<protein>
    <submittedName>
        <fullName evidence="3">Reverse transcriptase domain-containing protein</fullName>
    </submittedName>
</protein>
<dbReference type="Gene3D" id="3.30.70.270">
    <property type="match status" value="2"/>
</dbReference>
<dbReference type="PANTHER" id="PTHR24559">
    <property type="entry name" value="TRANSPOSON TY3-I GAG-POL POLYPROTEIN"/>
    <property type="match status" value="1"/>
</dbReference>
<feature type="domain" description="Reverse transcriptase" evidence="1">
    <location>
        <begin position="288"/>
        <end position="441"/>
    </location>
</feature>
<dbReference type="Gene3D" id="3.30.420.10">
    <property type="entry name" value="Ribonuclease H-like superfamily/Ribonuclease H"/>
    <property type="match status" value="1"/>
</dbReference>
<evidence type="ECO:0000313" key="3">
    <source>
        <dbReference type="EMBL" id="GJS63314.1"/>
    </source>
</evidence>
<evidence type="ECO:0000313" key="4">
    <source>
        <dbReference type="Proteomes" id="UP001151760"/>
    </source>
</evidence>
<feature type="domain" description="Retrotransposon gag" evidence="2">
    <location>
        <begin position="32"/>
        <end position="110"/>
    </location>
</feature>
<reference evidence="3" key="1">
    <citation type="journal article" date="2022" name="Int. J. Mol. Sci.">
        <title>Draft Genome of Tanacetum Coccineum: Genomic Comparison of Closely Related Tanacetum-Family Plants.</title>
        <authorList>
            <person name="Yamashiro T."/>
            <person name="Shiraishi A."/>
            <person name="Nakayama K."/>
            <person name="Satake H."/>
        </authorList>
    </citation>
    <scope>NUCLEOTIDE SEQUENCE</scope>
</reference>
<reference evidence="3" key="2">
    <citation type="submission" date="2022-01" db="EMBL/GenBank/DDBJ databases">
        <authorList>
            <person name="Yamashiro T."/>
            <person name="Shiraishi A."/>
            <person name="Satake H."/>
            <person name="Nakayama K."/>
        </authorList>
    </citation>
    <scope>NUCLEOTIDE SEQUENCE</scope>
</reference>
<sequence>MPNNVKTYDRSDDLKDHLKIFQAAVKVERWVWFDDLPPKSIDSYDDLKKAFIANFLQQKKFIKDPVEIHHIKQREGESTEDFVQRFKAESRHVEGAPECMRISGFMHGITNPELIKRLHDNIPRPVNEMMRPKASKKGETSGKDKHLEILMVQPWQRVAKKKITQSFSPNPKISFPPLGDEDGTEGPMSIEAEIGGHFIYIIYRTPHWLQWRDHMANETNIAAGGILTMQRSKIIPLECTRLSGLESQPFDTIQTAEERIKVTIHPEYPEQKITIGSTVTEEGRKIFWRMCVDFKDLNKACPKDGYPLPKIDWKVESLCGYPFKCFLDAYKGYHQIKIAKEDEEKIAFITSQRIFCYSKMPFGLKNARVTYQRLVDKAFQKKISKNLEVYVDDLVIKSRTEHKIMRDGEETFKTLREINMKLNPKKCTFGIEEGMFLGYKVNTKEIKVCPDMVEAVLSLPSPKCLKDVQKLNGKLASLNIFLSKSAEKSLSFFKTLKKCTKKSDFQWTAKAKVTFKQMMKLKAKLPTLTAPMEKEELIVYLVAAREAYRLRTSVKGQILADFIVERPEEDSLVTTMEVEEEPPKLWTLFMDRSSCMDGSEAGLILTSSEGTKFTYALRFRFDATNNEAEYEVLIAGLRIVEQMGVQKEVLTVVEEEGSTWITPIYEYLMKETLSVEKEKEKERSLRRKSGRYAVINKILYKKSYLGPWLRCDGPLQANYVLREIHEGSCIMHAGTRSVAHCTMIKSSNEDTPFSLTYGTEAVILAEIDMPTLRTAEIDMVQNDEALEIHLDLLEERSFKLGDLVYVNNDVSHAKDSGKHNPKWEGLYKVTEALGSKAYKLRDHNRKLLPRTWNVRNL</sequence>
<keyword evidence="3" id="KW-0695">RNA-directed DNA polymerase</keyword>
<dbReference type="GO" id="GO:0003964">
    <property type="term" value="F:RNA-directed DNA polymerase activity"/>
    <property type="evidence" value="ECO:0007669"/>
    <property type="project" value="UniProtKB-KW"/>
</dbReference>
<dbReference type="Proteomes" id="UP001151760">
    <property type="component" value="Unassembled WGS sequence"/>
</dbReference>
<dbReference type="InterPro" id="IPR043128">
    <property type="entry name" value="Rev_trsase/Diguanyl_cyclase"/>
</dbReference>
<dbReference type="PANTHER" id="PTHR24559:SF444">
    <property type="entry name" value="REVERSE TRANSCRIPTASE DOMAIN-CONTAINING PROTEIN"/>
    <property type="match status" value="1"/>
</dbReference>
<accession>A0ABQ4XDL5</accession>
<dbReference type="InterPro" id="IPR036397">
    <property type="entry name" value="RNaseH_sf"/>
</dbReference>
<evidence type="ECO:0000259" key="2">
    <source>
        <dbReference type="Pfam" id="PF03732"/>
    </source>
</evidence>
<comment type="caution">
    <text evidence="3">The sequence shown here is derived from an EMBL/GenBank/DDBJ whole genome shotgun (WGS) entry which is preliminary data.</text>
</comment>
<dbReference type="InterPro" id="IPR005162">
    <property type="entry name" value="Retrotrans_gag_dom"/>
</dbReference>
<dbReference type="Pfam" id="PF03732">
    <property type="entry name" value="Retrotrans_gag"/>
    <property type="match status" value="1"/>
</dbReference>
<dbReference type="CDD" id="cd01647">
    <property type="entry name" value="RT_LTR"/>
    <property type="match status" value="1"/>
</dbReference>
<dbReference type="InterPro" id="IPR000477">
    <property type="entry name" value="RT_dom"/>
</dbReference>
<dbReference type="InterPro" id="IPR043502">
    <property type="entry name" value="DNA/RNA_pol_sf"/>
</dbReference>
<dbReference type="SUPFAM" id="SSF56672">
    <property type="entry name" value="DNA/RNA polymerases"/>
    <property type="match status" value="1"/>
</dbReference>
<dbReference type="Gene3D" id="3.10.10.10">
    <property type="entry name" value="HIV Type 1 Reverse Transcriptase, subunit A, domain 1"/>
    <property type="match status" value="1"/>
</dbReference>
<name>A0ABQ4XDL5_9ASTR</name>
<gene>
    <name evidence="3" type="ORF">Tco_0677878</name>
</gene>
<keyword evidence="3" id="KW-0548">Nucleotidyltransferase</keyword>
<dbReference type="InterPro" id="IPR053134">
    <property type="entry name" value="RNA-dir_DNA_polymerase"/>
</dbReference>
<keyword evidence="4" id="KW-1185">Reference proteome</keyword>
<organism evidence="3 4">
    <name type="scientific">Tanacetum coccineum</name>
    <dbReference type="NCBI Taxonomy" id="301880"/>
    <lineage>
        <taxon>Eukaryota</taxon>
        <taxon>Viridiplantae</taxon>
        <taxon>Streptophyta</taxon>
        <taxon>Embryophyta</taxon>
        <taxon>Tracheophyta</taxon>
        <taxon>Spermatophyta</taxon>
        <taxon>Magnoliopsida</taxon>
        <taxon>eudicotyledons</taxon>
        <taxon>Gunneridae</taxon>
        <taxon>Pentapetalae</taxon>
        <taxon>asterids</taxon>
        <taxon>campanulids</taxon>
        <taxon>Asterales</taxon>
        <taxon>Asteraceae</taxon>
        <taxon>Asteroideae</taxon>
        <taxon>Anthemideae</taxon>
        <taxon>Anthemidinae</taxon>
        <taxon>Tanacetum</taxon>
    </lineage>
</organism>